<dbReference type="Proteomes" id="UP000520156">
    <property type="component" value="Unassembled WGS sequence"/>
</dbReference>
<protein>
    <submittedName>
        <fullName evidence="2">Uncharacterized protein</fullName>
    </submittedName>
</protein>
<name>A0A7X1F7U6_9SPHN</name>
<sequence length="220" mass="23772">MNRRGWNRLALGAAVVLTAPLAAPQLLAFPYAAQVHAHQVRSVDPITPAIVRAVEIADRRVAAGPLGQARRPDEPIFLTGGGWRWAWLALTSRGAMALTRPINDAVIVNRIDPTGRDVLNGRALGGRRSLEGVIAHEMTHGSLRAHFGPFVDVTRPQQLREGFCDYVAGGGTLSDAEAGALLRAGADHPALPYWQGRKRVEAAMARPDASVDRLFADWKD</sequence>
<keyword evidence="3" id="KW-1185">Reference proteome</keyword>
<gene>
    <name evidence="2" type="ORF">H7F49_09975</name>
</gene>
<feature type="signal peptide" evidence="1">
    <location>
        <begin position="1"/>
        <end position="28"/>
    </location>
</feature>
<organism evidence="2 3">
    <name type="scientific">Novosphingobium aerophilum</name>
    <dbReference type="NCBI Taxonomy" id="2839843"/>
    <lineage>
        <taxon>Bacteria</taxon>
        <taxon>Pseudomonadati</taxon>
        <taxon>Pseudomonadota</taxon>
        <taxon>Alphaproteobacteria</taxon>
        <taxon>Sphingomonadales</taxon>
        <taxon>Sphingomonadaceae</taxon>
        <taxon>Novosphingobium</taxon>
    </lineage>
</organism>
<dbReference type="AlphaFoldDB" id="A0A7X1F7U6"/>
<accession>A0A7X1F7U6</accession>
<comment type="caution">
    <text evidence="2">The sequence shown here is derived from an EMBL/GenBank/DDBJ whole genome shotgun (WGS) entry which is preliminary data.</text>
</comment>
<proteinExistence type="predicted"/>
<evidence type="ECO:0000256" key="1">
    <source>
        <dbReference type="SAM" id="SignalP"/>
    </source>
</evidence>
<reference evidence="2 3" key="1">
    <citation type="submission" date="2020-08" db="EMBL/GenBank/DDBJ databases">
        <title>The genome sequence of Novosphingobium flavum 4Y4.</title>
        <authorList>
            <person name="Liu Y."/>
        </authorList>
    </citation>
    <scope>NUCLEOTIDE SEQUENCE [LARGE SCALE GENOMIC DNA]</scope>
    <source>
        <strain evidence="2 3">4Y4</strain>
    </source>
</reference>
<dbReference type="RefSeq" id="WP_185683451.1">
    <property type="nucleotide sequence ID" value="NZ_JACLAU010000013.1"/>
</dbReference>
<feature type="chain" id="PRO_5031056212" evidence="1">
    <location>
        <begin position="29"/>
        <end position="220"/>
    </location>
</feature>
<keyword evidence="1" id="KW-0732">Signal</keyword>
<dbReference type="EMBL" id="JACLAU010000013">
    <property type="protein sequence ID" value="MBC2652032.1"/>
    <property type="molecule type" value="Genomic_DNA"/>
</dbReference>
<evidence type="ECO:0000313" key="3">
    <source>
        <dbReference type="Proteomes" id="UP000520156"/>
    </source>
</evidence>
<evidence type="ECO:0000313" key="2">
    <source>
        <dbReference type="EMBL" id="MBC2652032.1"/>
    </source>
</evidence>